<dbReference type="Proteomes" id="UP000076128">
    <property type="component" value="Chromosome"/>
</dbReference>
<dbReference type="AlphaFoldDB" id="A0A159Z7T2"/>
<name>A0A159Z7T2_9RHOB</name>
<evidence type="ECO:0000256" key="1">
    <source>
        <dbReference type="SAM" id="SignalP"/>
    </source>
</evidence>
<feature type="signal peptide" evidence="1">
    <location>
        <begin position="1"/>
        <end position="26"/>
    </location>
</feature>
<sequence length="105" mass="11373">MPSLARFFAGALAFGMLTLRAVPAIAQDPSGLTAAALDAFYGACLTESFEIRKIESFISTLDWQELDPQTLELFKSEGAVSYFRGWIAKSPWPAPIGWSGLNLSA</sequence>
<reference evidence="2 3" key="1">
    <citation type="submission" date="2015-09" db="EMBL/GenBank/DDBJ databases">
        <title>Complete genome sequence of Defluviimonas alba cai42t isolated from an oilfield in Xinjiang.</title>
        <authorList>
            <person name="Geng S."/>
            <person name="Pan X."/>
            <person name="Wu X."/>
        </authorList>
    </citation>
    <scope>NUCLEOTIDE SEQUENCE [LARGE SCALE GENOMIC DNA]</scope>
    <source>
        <strain evidence="3">cai42</strain>
    </source>
</reference>
<proteinExistence type="predicted"/>
<dbReference type="STRING" id="1335048.AKL17_4323"/>
<evidence type="ECO:0000313" key="2">
    <source>
        <dbReference type="EMBL" id="AMY71535.1"/>
    </source>
</evidence>
<accession>A0A159Z7T2</accession>
<feature type="chain" id="PRO_5007812074" evidence="1">
    <location>
        <begin position="27"/>
        <end position="105"/>
    </location>
</feature>
<gene>
    <name evidence="2" type="ORF">AKL17_4323</name>
</gene>
<keyword evidence="1" id="KW-0732">Signal</keyword>
<dbReference type="KEGG" id="daa:AKL17_4323"/>
<dbReference type="EMBL" id="CP012661">
    <property type="protein sequence ID" value="AMY71535.1"/>
    <property type="molecule type" value="Genomic_DNA"/>
</dbReference>
<keyword evidence="3" id="KW-1185">Reference proteome</keyword>
<evidence type="ECO:0000313" key="3">
    <source>
        <dbReference type="Proteomes" id="UP000076128"/>
    </source>
</evidence>
<protein>
    <submittedName>
        <fullName evidence="2">Uncharacterized protein</fullName>
    </submittedName>
</protein>
<organism evidence="2 3">
    <name type="scientific">Frigidibacter mobilis</name>
    <dbReference type="NCBI Taxonomy" id="1335048"/>
    <lineage>
        <taxon>Bacteria</taxon>
        <taxon>Pseudomonadati</taxon>
        <taxon>Pseudomonadota</taxon>
        <taxon>Alphaproteobacteria</taxon>
        <taxon>Rhodobacterales</taxon>
        <taxon>Paracoccaceae</taxon>
        <taxon>Frigidibacter</taxon>
    </lineage>
</organism>